<evidence type="ECO:0000313" key="2">
    <source>
        <dbReference type="EMBL" id="BAS93351.1"/>
    </source>
</evidence>
<dbReference type="EMBL" id="AP014961">
    <property type="protein sequence ID" value="BAS93351.1"/>
    <property type="molecule type" value="Genomic_DNA"/>
</dbReference>
<protein>
    <submittedName>
        <fullName evidence="2">Os05g0319850 protein</fullName>
    </submittedName>
</protein>
<evidence type="ECO:0000256" key="1">
    <source>
        <dbReference type="SAM" id="MobiDB-lite"/>
    </source>
</evidence>
<accession>A0A0P0WKK4</accession>
<feature type="compositionally biased region" description="Basic and acidic residues" evidence="1">
    <location>
        <begin position="108"/>
        <end position="128"/>
    </location>
</feature>
<reference evidence="2 3" key="3">
    <citation type="journal article" date="2013" name="Rice">
        <title>Improvement of the Oryza sativa Nipponbare reference genome using next generation sequence and optical map data.</title>
        <authorList>
            <person name="Kawahara Y."/>
            <person name="de la Bastide M."/>
            <person name="Hamilton J.P."/>
            <person name="Kanamori H."/>
            <person name="McCombie W.R."/>
            <person name="Ouyang S."/>
            <person name="Schwartz D.C."/>
            <person name="Tanaka T."/>
            <person name="Wu J."/>
            <person name="Zhou S."/>
            <person name="Childs K.L."/>
            <person name="Davidson R.M."/>
            <person name="Lin H."/>
            <person name="Quesada-Ocampo L."/>
            <person name="Vaillancourt B."/>
            <person name="Sakai H."/>
            <person name="Lee S.S."/>
            <person name="Kim J."/>
            <person name="Numa H."/>
            <person name="Itoh T."/>
            <person name="Buell C.R."/>
            <person name="Matsumoto T."/>
        </authorList>
    </citation>
    <scope>NUCLEOTIDE SEQUENCE [LARGE SCALE GENOMIC DNA]</scope>
    <source>
        <strain evidence="3">cv. Nipponbare</strain>
    </source>
</reference>
<sequence>MSGHREEVGVADGPEEEDGGEGEVGAEDDAGGEDLLEAPCVGQRGRLDAVLGDGHDGAVVEDGDDEHHEGREVEPPDERQEEEAEHDADGDRHGVDGVVLHPLEDGAARQHRADDHAKPGLRQHDVRRPPRRVRRVRHRDPDVRLLQRRRVVHAVPRHPADVLPLLQPPHDLVTGNVPGKTPAKPSAFSMSSSTGRPPVSPSLSRELEGYMLVPMPRRRPVSLPMASWSPVIILTLTPRLSARRMVSELSWRGGSKSGSTARNCHGVPGASLLPSGTFCLATASDRSPRSANLSMMACTRRLTS</sequence>
<name>A0A0P0WKK4_ORYSJ</name>
<reference evidence="3" key="1">
    <citation type="journal article" date="2005" name="Nature">
        <title>The map-based sequence of the rice genome.</title>
        <authorList>
            <consortium name="International rice genome sequencing project (IRGSP)"/>
            <person name="Matsumoto T."/>
            <person name="Wu J."/>
            <person name="Kanamori H."/>
            <person name="Katayose Y."/>
            <person name="Fujisawa M."/>
            <person name="Namiki N."/>
            <person name="Mizuno H."/>
            <person name="Yamamoto K."/>
            <person name="Antonio B.A."/>
            <person name="Baba T."/>
            <person name="Sakata K."/>
            <person name="Nagamura Y."/>
            <person name="Aoki H."/>
            <person name="Arikawa K."/>
            <person name="Arita K."/>
            <person name="Bito T."/>
            <person name="Chiden Y."/>
            <person name="Fujitsuka N."/>
            <person name="Fukunaka R."/>
            <person name="Hamada M."/>
            <person name="Harada C."/>
            <person name="Hayashi A."/>
            <person name="Hijishita S."/>
            <person name="Honda M."/>
            <person name="Hosokawa S."/>
            <person name="Ichikawa Y."/>
            <person name="Idonuma A."/>
            <person name="Iijima M."/>
            <person name="Ikeda M."/>
            <person name="Ikeno M."/>
            <person name="Ito K."/>
            <person name="Ito S."/>
            <person name="Ito T."/>
            <person name="Ito Y."/>
            <person name="Ito Y."/>
            <person name="Iwabuchi A."/>
            <person name="Kamiya K."/>
            <person name="Karasawa W."/>
            <person name="Kurita K."/>
            <person name="Katagiri S."/>
            <person name="Kikuta A."/>
            <person name="Kobayashi H."/>
            <person name="Kobayashi N."/>
            <person name="Machita K."/>
            <person name="Maehara T."/>
            <person name="Masukawa M."/>
            <person name="Mizubayashi T."/>
            <person name="Mukai Y."/>
            <person name="Nagasaki H."/>
            <person name="Nagata Y."/>
            <person name="Naito S."/>
            <person name="Nakashima M."/>
            <person name="Nakama Y."/>
            <person name="Nakamichi Y."/>
            <person name="Nakamura M."/>
            <person name="Meguro A."/>
            <person name="Negishi M."/>
            <person name="Ohta I."/>
            <person name="Ohta T."/>
            <person name="Okamoto M."/>
            <person name="Ono N."/>
            <person name="Saji S."/>
            <person name="Sakaguchi M."/>
            <person name="Sakai K."/>
            <person name="Shibata M."/>
            <person name="Shimokawa T."/>
            <person name="Song J."/>
            <person name="Takazaki Y."/>
            <person name="Terasawa K."/>
            <person name="Tsugane M."/>
            <person name="Tsuji K."/>
            <person name="Ueda S."/>
            <person name="Waki K."/>
            <person name="Yamagata H."/>
            <person name="Yamamoto M."/>
            <person name="Yamamoto S."/>
            <person name="Yamane H."/>
            <person name="Yoshiki S."/>
            <person name="Yoshihara R."/>
            <person name="Yukawa K."/>
            <person name="Zhong H."/>
            <person name="Yano M."/>
            <person name="Yuan Q."/>
            <person name="Ouyang S."/>
            <person name="Liu J."/>
            <person name="Jones K.M."/>
            <person name="Gansberger K."/>
            <person name="Moffat K."/>
            <person name="Hill J."/>
            <person name="Bera J."/>
            <person name="Fadrosh D."/>
            <person name="Jin S."/>
            <person name="Johri S."/>
            <person name="Kim M."/>
            <person name="Overton L."/>
            <person name="Reardon M."/>
            <person name="Tsitrin T."/>
            <person name="Vuong H."/>
            <person name="Weaver B."/>
            <person name="Ciecko A."/>
            <person name="Tallon L."/>
            <person name="Jackson J."/>
            <person name="Pai G."/>
            <person name="Aken S.V."/>
            <person name="Utterback T."/>
            <person name="Reidmuller S."/>
            <person name="Feldblyum T."/>
            <person name="Hsiao J."/>
            <person name="Zismann V."/>
            <person name="Iobst S."/>
            <person name="de Vazeille A.R."/>
            <person name="Buell C.R."/>
            <person name="Ying K."/>
            <person name="Li Y."/>
            <person name="Lu T."/>
            <person name="Huang Y."/>
            <person name="Zhao Q."/>
            <person name="Feng Q."/>
            <person name="Zhang L."/>
            <person name="Zhu J."/>
            <person name="Weng Q."/>
            <person name="Mu J."/>
            <person name="Lu Y."/>
            <person name="Fan D."/>
            <person name="Liu Y."/>
            <person name="Guan J."/>
            <person name="Zhang Y."/>
            <person name="Yu S."/>
            <person name="Liu X."/>
            <person name="Zhang Y."/>
            <person name="Hong G."/>
            <person name="Han B."/>
            <person name="Choisne N."/>
            <person name="Demange N."/>
            <person name="Orjeda G."/>
            <person name="Samain S."/>
            <person name="Cattolico L."/>
            <person name="Pelletier E."/>
            <person name="Couloux A."/>
            <person name="Segurens B."/>
            <person name="Wincker P."/>
            <person name="D'Hont A."/>
            <person name="Scarpelli C."/>
            <person name="Weissenbach J."/>
            <person name="Salanoubat M."/>
            <person name="Quetier F."/>
            <person name="Yu Y."/>
            <person name="Kim H.R."/>
            <person name="Rambo T."/>
            <person name="Currie J."/>
            <person name="Collura K."/>
            <person name="Luo M."/>
            <person name="Yang T."/>
            <person name="Ammiraju J.S.S."/>
            <person name="Engler F."/>
            <person name="Soderlund C."/>
            <person name="Wing R.A."/>
            <person name="Palmer L.E."/>
            <person name="de la Bastide M."/>
            <person name="Spiegel L."/>
            <person name="Nascimento L."/>
            <person name="Zutavern T."/>
            <person name="O'Shaughnessy A."/>
            <person name="Dike S."/>
            <person name="Dedhia N."/>
            <person name="Preston R."/>
            <person name="Balija V."/>
            <person name="McCombie W.R."/>
            <person name="Chow T."/>
            <person name="Chen H."/>
            <person name="Chung M."/>
            <person name="Chen C."/>
            <person name="Shaw J."/>
            <person name="Wu H."/>
            <person name="Hsiao K."/>
            <person name="Chao Y."/>
            <person name="Chu M."/>
            <person name="Cheng C."/>
            <person name="Hour A."/>
            <person name="Lee P."/>
            <person name="Lin S."/>
            <person name="Lin Y."/>
            <person name="Liou J."/>
            <person name="Liu S."/>
            <person name="Hsing Y."/>
            <person name="Raghuvanshi S."/>
            <person name="Mohanty A."/>
            <person name="Bharti A.K."/>
            <person name="Gaur A."/>
            <person name="Gupta V."/>
            <person name="Kumar D."/>
            <person name="Ravi V."/>
            <person name="Vij S."/>
            <person name="Kapur A."/>
            <person name="Khurana P."/>
            <person name="Khurana P."/>
            <person name="Khurana J.P."/>
            <person name="Tyagi A.K."/>
            <person name="Gaikwad K."/>
            <person name="Singh A."/>
            <person name="Dalal V."/>
            <person name="Srivastava S."/>
            <person name="Dixit A."/>
            <person name="Pal A.K."/>
            <person name="Ghazi I.A."/>
            <person name="Yadav M."/>
            <person name="Pandit A."/>
            <person name="Bhargava A."/>
            <person name="Sureshbabu K."/>
            <person name="Batra K."/>
            <person name="Sharma T.R."/>
            <person name="Mohapatra T."/>
            <person name="Singh N.K."/>
            <person name="Messing J."/>
            <person name="Nelson A.B."/>
            <person name="Fuks G."/>
            <person name="Kavchok S."/>
            <person name="Keizer G."/>
            <person name="Linton E."/>
            <person name="Llaca V."/>
            <person name="Song R."/>
            <person name="Tanyolac B."/>
            <person name="Young S."/>
            <person name="Ho-Il K."/>
            <person name="Hahn J.H."/>
            <person name="Sangsakoo G."/>
            <person name="Vanavichit A."/>
            <person name="de Mattos Luiz.A.T."/>
            <person name="Zimmer P.D."/>
            <person name="Malone G."/>
            <person name="Dellagostin O."/>
            <person name="de Oliveira A.C."/>
            <person name="Bevan M."/>
            <person name="Bancroft I."/>
            <person name="Minx P."/>
            <person name="Cordum H."/>
            <person name="Wilson R."/>
            <person name="Cheng Z."/>
            <person name="Jin W."/>
            <person name="Jiang J."/>
            <person name="Leong S.A."/>
            <person name="Iwama H."/>
            <person name="Gojobori T."/>
            <person name="Itoh T."/>
            <person name="Niimura Y."/>
            <person name="Fujii Y."/>
            <person name="Habara T."/>
            <person name="Sakai H."/>
            <person name="Sato Y."/>
            <person name="Wilson G."/>
            <person name="Kumar K."/>
            <person name="McCouch S."/>
            <person name="Juretic N."/>
            <person name="Hoen D."/>
            <person name="Wright S."/>
            <person name="Bruskiewich R."/>
            <person name="Bureau T."/>
            <person name="Miyao A."/>
            <person name="Hirochika H."/>
            <person name="Nishikawa T."/>
            <person name="Kadowaki K."/>
            <person name="Sugiura M."/>
            <person name="Burr B."/>
            <person name="Sasaki T."/>
        </authorList>
    </citation>
    <scope>NUCLEOTIDE SEQUENCE [LARGE SCALE GENOMIC DNA]</scope>
    <source>
        <strain evidence="3">cv. Nipponbare</strain>
    </source>
</reference>
<feature type="compositionally biased region" description="Acidic residues" evidence="1">
    <location>
        <begin position="13"/>
        <end position="36"/>
    </location>
</feature>
<dbReference type="Gramene" id="Os05t0319850-00">
    <property type="protein sequence ID" value="Os05t0319850-00"/>
    <property type="gene ID" value="Os05g0319850"/>
</dbReference>
<evidence type="ECO:0000313" key="3">
    <source>
        <dbReference type="Proteomes" id="UP000059680"/>
    </source>
</evidence>
<feature type="region of interest" description="Disordered" evidence="1">
    <location>
        <begin position="108"/>
        <end position="134"/>
    </location>
</feature>
<dbReference type="PaxDb" id="39947-A0A0P0WKK4"/>
<feature type="compositionally biased region" description="Basic and acidic residues" evidence="1">
    <location>
        <begin position="65"/>
        <end position="78"/>
    </location>
</feature>
<gene>
    <name evidence="2" type="ordered locus">Os05g0319850</name>
    <name evidence="2" type="ORF">OSNPB_050319850</name>
</gene>
<proteinExistence type="predicted"/>
<keyword evidence="3" id="KW-1185">Reference proteome</keyword>
<feature type="region of interest" description="Disordered" evidence="1">
    <location>
        <begin position="1"/>
        <end position="94"/>
    </location>
</feature>
<feature type="region of interest" description="Disordered" evidence="1">
    <location>
        <begin position="178"/>
        <end position="203"/>
    </location>
</feature>
<dbReference type="InParanoid" id="A0A0P0WKK4"/>
<reference evidence="2 3" key="2">
    <citation type="journal article" date="2013" name="Plant Cell Physiol.">
        <title>Rice Annotation Project Database (RAP-DB): an integrative and interactive database for rice genomics.</title>
        <authorList>
            <person name="Sakai H."/>
            <person name="Lee S.S."/>
            <person name="Tanaka T."/>
            <person name="Numa H."/>
            <person name="Kim J."/>
            <person name="Kawahara Y."/>
            <person name="Wakimoto H."/>
            <person name="Yang C.C."/>
            <person name="Iwamoto M."/>
            <person name="Abe T."/>
            <person name="Yamada Y."/>
            <person name="Muto A."/>
            <person name="Inokuchi H."/>
            <person name="Ikemura T."/>
            <person name="Matsumoto T."/>
            <person name="Sasaki T."/>
            <person name="Itoh T."/>
        </authorList>
    </citation>
    <scope>NUCLEOTIDE SEQUENCE [LARGE SCALE GENOMIC DNA]</scope>
    <source>
        <strain evidence="3">cv. Nipponbare</strain>
    </source>
</reference>
<dbReference type="AlphaFoldDB" id="A0A0P0WKK4"/>
<dbReference type="Proteomes" id="UP000059680">
    <property type="component" value="Chromosome 5"/>
</dbReference>
<organism evidence="2 3">
    <name type="scientific">Oryza sativa subsp. japonica</name>
    <name type="common">Rice</name>
    <dbReference type="NCBI Taxonomy" id="39947"/>
    <lineage>
        <taxon>Eukaryota</taxon>
        <taxon>Viridiplantae</taxon>
        <taxon>Streptophyta</taxon>
        <taxon>Embryophyta</taxon>
        <taxon>Tracheophyta</taxon>
        <taxon>Spermatophyta</taxon>
        <taxon>Magnoliopsida</taxon>
        <taxon>Liliopsida</taxon>
        <taxon>Poales</taxon>
        <taxon>Poaceae</taxon>
        <taxon>BOP clade</taxon>
        <taxon>Oryzoideae</taxon>
        <taxon>Oryzeae</taxon>
        <taxon>Oryzinae</taxon>
        <taxon>Oryza</taxon>
        <taxon>Oryza sativa</taxon>
    </lineage>
</organism>